<keyword evidence="1" id="KW-0472">Membrane</keyword>
<evidence type="ECO:0000313" key="2">
    <source>
        <dbReference type="EMBL" id="MST83272.1"/>
    </source>
</evidence>
<name>A0A7K0KBH5_9BACT</name>
<protein>
    <recommendedName>
        <fullName evidence="4">Tetratricopeptide repeat protein</fullName>
    </recommendedName>
</protein>
<comment type="caution">
    <text evidence="2">The sequence shown here is derived from an EMBL/GenBank/DDBJ whole genome shotgun (WGS) entry which is preliminary data.</text>
</comment>
<dbReference type="SUPFAM" id="SSF48452">
    <property type="entry name" value="TPR-like"/>
    <property type="match status" value="1"/>
</dbReference>
<organism evidence="2 3">
    <name type="scientific">Hallella mizrahii</name>
    <dbReference type="NCBI Taxonomy" id="2606637"/>
    <lineage>
        <taxon>Bacteria</taxon>
        <taxon>Pseudomonadati</taxon>
        <taxon>Bacteroidota</taxon>
        <taxon>Bacteroidia</taxon>
        <taxon>Bacteroidales</taxon>
        <taxon>Prevotellaceae</taxon>
        <taxon>Hallella</taxon>
    </lineage>
</organism>
<dbReference type="AlphaFoldDB" id="A0A7K0KBH5"/>
<accession>A0A7K0KBH5</accession>
<dbReference type="Gene3D" id="1.25.40.10">
    <property type="entry name" value="Tetratricopeptide repeat domain"/>
    <property type="match status" value="1"/>
</dbReference>
<evidence type="ECO:0008006" key="4">
    <source>
        <dbReference type="Google" id="ProtNLM"/>
    </source>
</evidence>
<dbReference type="RefSeq" id="WP_154532731.1">
    <property type="nucleotide sequence ID" value="NZ_VUNG01000002.1"/>
</dbReference>
<sequence length="580" mass="68589">MTWLVFFFELLTVCLFSAGGLLLVHFLEHRSERGRLKPDHAQEQNKKRLDKALKALNTQAVWEKDHDDIVAHFDYQSGHFRVRLEKNSFYTRLFYFYFFDAPISYLETVRSLCNQCNLNAESCRIVYTINEKTGKTDLHIVDTLTLHDDDATYNLRKELSSMFYWQALFIQHFSELKPSAKHTNNHDVEKQATEWHHELFLIREQEMMHQSEGPNWHEHKNDLFSLRHLLSTLLGLYDLKPLRLEICRGDNVEHHDNADEILDYPIQQTIIKEDKVVCHTAMMRLNFINPTEPDIPQQMIIDVEDEGMSADTIYYRATLCRIPNALRPELTMSSNDHTKNVTSLLLGYDLHEKSNVQEKFNYIWKEAMAKQQKGSTDKLSNDEKLLLSLQTPQLRQLYFESKDLINEKRYYEAIRKIQPVYNAMAEDYVNMANEQIENFYEVCYTLGCCYTCLGRYKEAMYYLQPLLKTRRITYTEMYVNCLVNAHDYRALGYIDELLQALVSPLNYQDEDDEQEQEESQVELQPEKSFINFLNRRKAYILVEMKDYANAERLLKKMLDEPDSSDFALQELAYIQKNKSK</sequence>
<keyword evidence="1" id="KW-0812">Transmembrane</keyword>
<feature type="transmembrane region" description="Helical" evidence="1">
    <location>
        <begin position="6"/>
        <end position="27"/>
    </location>
</feature>
<dbReference type="InterPro" id="IPR011990">
    <property type="entry name" value="TPR-like_helical_dom_sf"/>
</dbReference>
<evidence type="ECO:0000313" key="3">
    <source>
        <dbReference type="Proteomes" id="UP000438914"/>
    </source>
</evidence>
<keyword evidence="3" id="KW-1185">Reference proteome</keyword>
<proteinExistence type="predicted"/>
<dbReference type="Proteomes" id="UP000438914">
    <property type="component" value="Unassembled WGS sequence"/>
</dbReference>
<dbReference type="EMBL" id="VUNG01000002">
    <property type="protein sequence ID" value="MST83272.1"/>
    <property type="molecule type" value="Genomic_DNA"/>
</dbReference>
<evidence type="ECO:0000256" key="1">
    <source>
        <dbReference type="SAM" id="Phobius"/>
    </source>
</evidence>
<keyword evidence="1" id="KW-1133">Transmembrane helix</keyword>
<reference evidence="2 3" key="1">
    <citation type="submission" date="2019-08" db="EMBL/GenBank/DDBJ databases">
        <title>In-depth cultivation of the pig gut microbiome towards novel bacterial diversity and tailored functional studies.</title>
        <authorList>
            <person name="Wylensek D."/>
            <person name="Hitch T.C.A."/>
            <person name="Clavel T."/>
        </authorList>
    </citation>
    <scope>NUCLEOTIDE SEQUENCE [LARGE SCALE GENOMIC DNA]</scope>
    <source>
        <strain evidence="2 3">LKV-178-WT-2A</strain>
    </source>
</reference>
<gene>
    <name evidence="2" type="ORF">FYJ73_00975</name>
</gene>